<feature type="compositionally biased region" description="Acidic residues" evidence="1">
    <location>
        <begin position="256"/>
        <end position="269"/>
    </location>
</feature>
<dbReference type="OrthoDB" id="5385189at2759"/>
<feature type="compositionally biased region" description="Basic and acidic residues" evidence="1">
    <location>
        <begin position="378"/>
        <end position="391"/>
    </location>
</feature>
<evidence type="ECO:0000256" key="1">
    <source>
        <dbReference type="SAM" id="MobiDB-lite"/>
    </source>
</evidence>
<keyword evidence="2" id="KW-0732">Signal</keyword>
<name>A0A1Q5T252_9EURO</name>
<dbReference type="STRING" id="1316194.A0A1Q5T252"/>
<protein>
    <submittedName>
        <fullName evidence="3">Uncharacterized protein</fullName>
    </submittedName>
</protein>
<evidence type="ECO:0000313" key="3">
    <source>
        <dbReference type="EMBL" id="OKO94339.1"/>
    </source>
</evidence>
<feature type="compositionally biased region" description="Basic and acidic residues" evidence="1">
    <location>
        <begin position="270"/>
        <end position="310"/>
    </location>
</feature>
<feature type="signal peptide" evidence="2">
    <location>
        <begin position="1"/>
        <end position="21"/>
    </location>
</feature>
<evidence type="ECO:0000256" key="2">
    <source>
        <dbReference type="SAM" id="SignalP"/>
    </source>
</evidence>
<sequence length="391" mass="44607">MAPLSGDGVLWLCLGFTLVFAVRGIIEDLRHVVGLTEIKHLEKEDKIISEGTEDVLKLDTLLTLSENTSYDLRSAALRIISERSLRENTRDLILEDLAHKNKIPRDRALTALYYLVSDRALNKNTACSYLQDLETFTALITCLCNFLDEHTEPWSATISPILPKTRPLGENKAIEILWILLPGNVSTALEAGIVSRWLTNYPFPCAVDKDRKDDVVLLVKAWWSDDETMSNIFEVLTSHREGNKQLRKYGLNGPIPEDEDDNEDDPEHDDDQHEEHEHGHGYDDEHTDGQDDVDYGDHVEHEHEHEHGYEDELDDDQDDVDDDDYDMVTDPDIRMVGGEDTAGPDFYVPSRFQFSAQDQALRRRRREAMVLSEGGHPLGHEDIIQRPILDD</sequence>
<dbReference type="AlphaFoldDB" id="A0A1Q5T252"/>
<feature type="chain" id="PRO_5012027491" evidence="2">
    <location>
        <begin position="22"/>
        <end position="391"/>
    </location>
</feature>
<keyword evidence="4" id="KW-1185">Reference proteome</keyword>
<feature type="region of interest" description="Disordered" evidence="1">
    <location>
        <begin position="246"/>
        <end position="325"/>
    </location>
</feature>
<dbReference type="Proteomes" id="UP000186955">
    <property type="component" value="Unassembled WGS sequence"/>
</dbReference>
<feature type="compositionally biased region" description="Acidic residues" evidence="1">
    <location>
        <begin position="311"/>
        <end position="325"/>
    </location>
</feature>
<accession>A0A1Q5T252</accession>
<reference evidence="3 4" key="1">
    <citation type="submission" date="2016-10" db="EMBL/GenBank/DDBJ databases">
        <title>Genome sequence of the ascomycete fungus Penicillium subrubescens.</title>
        <authorList>
            <person name="De Vries R.P."/>
            <person name="Peng M."/>
            <person name="Dilokpimol A."/>
            <person name="Hilden K."/>
            <person name="Makela M.R."/>
            <person name="Grigoriev I."/>
            <person name="Riley R."/>
            <person name="Granchi Z."/>
        </authorList>
    </citation>
    <scope>NUCLEOTIDE SEQUENCE [LARGE SCALE GENOMIC DNA]</scope>
    <source>
        <strain evidence="3 4">CBS 132785</strain>
    </source>
</reference>
<comment type="caution">
    <text evidence="3">The sequence shown here is derived from an EMBL/GenBank/DDBJ whole genome shotgun (WGS) entry which is preliminary data.</text>
</comment>
<gene>
    <name evidence="3" type="ORF">PENSUB_11606</name>
</gene>
<feature type="region of interest" description="Disordered" evidence="1">
    <location>
        <begin position="372"/>
        <end position="391"/>
    </location>
</feature>
<proteinExistence type="predicted"/>
<evidence type="ECO:0000313" key="4">
    <source>
        <dbReference type="Proteomes" id="UP000186955"/>
    </source>
</evidence>
<organism evidence="3 4">
    <name type="scientific">Penicillium subrubescens</name>
    <dbReference type="NCBI Taxonomy" id="1316194"/>
    <lineage>
        <taxon>Eukaryota</taxon>
        <taxon>Fungi</taxon>
        <taxon>Dikarya</taxon>
        <taxon>Ascomycota</taxon>
        <taxon>Pezizomycotina</taxon>
        <taxon>Eurotiomycetes</taxon>
        <taxon>Eurotiomycetidae</taxon>
        <taxon>Eurotiales</taxon>
        <taxon>Aspergillaceae</taxon>
        <taxon>Penicillium</taxon>
    </lineage>
</organism>
<dbReference type="EMBL" id="MNBE01000719">
    <property type="protein sequence ID" value="OKO94339.1"/>
    <property type="molecule type" value="Genomic_DNA"/>
</dbReference>